<dbReference type="Proteomes" id="UP000451471">
    <property type="component" value="Unassembled WGS sequence"/>
</dbReference>
<dbReference type="OrthoDB" id="331404at2157"/>
<feature type="domain" description="DUF8118" evidence="1">
    <location>
        <begin position="16"/>
        <end position="54"/>
    </location>
</feature>
<gene>
    <name evidence="2" type="ORF">GQS65_12965</name>
</gene>
<dbReference type="RefSeq" id="WP_158205064.1">
    <property type="nucleotide sequence ID" value="NZ_WSZK01000022.1"/>
</dbReference>
<dbReference type="InterPro" id="IPR058431">
    <property type="entry name" value="DUF8118"/>
</dbReference>
<dbReference type="EMBL" id="WSZK01000022">
    <property type="protein sequence ID" value="MWG35383.1"/>
    <property type="molecule type" value="Genomic_DNA"/>
</dbReference>
<evidence type="ECO:0000313" key="3">
    <source>
        <dbReference type="Proteomes" id="UP000451471"/>
    </source>
</evidence>
<dbReference type="AlphaFoldDB" id="A0A6B0GRQ8"/>
<organism evidence="2 3">
    <name type="scientific">Halomarina oriensis</name>
    <dbReference type="NCBI Taxonomy" id="671145"/>
    <lineage>
        <taxon>Archaea</taxon>
        <taxon>Methanobacteriati</taxon>
        <taxon>Methanobacteriota</taxon>
        <taxon>Stenosarchaea group</taxon>
        <taxon>Halobacteria</taxon>
        <taxon>Halobacteriales</taxon>
        <taxon>Natronomonadaceae</taxon>
        <taxon>Halomarina</taxon>
    </lineage>
</organism>
<accession>A0A6B0GRQ8</accession>
<evidence type="ECO:0000313" key="2">
    <source>
        <dbReference type="EMBL" id="MWG35383.1"/>
    </source>
</evidence>
<reference evidence="2 3" key="1">
    <citation type="submission" date="2019-12" db="EMBL/GenBank/DDBJ databases">
        <title>Halocatena pleomorpha gen. nov. sp. nov., an extremely halophilic archaeon of family Halobacteriaceae isolated from saltpan soil.</title>
        <authorList>
            <person name="Pal Y."/>
            <person name="Verma A."/>
            <person name="Krishnamurthi S."/>
            <person name="Kumar P."/>
        </authorList>
    </citation>
    <scope>NUCLEOTIDE SEQUENCE [LARGE SCALE GENOMIC DNA]</scope>
    <source>
        <strain evidence="2 3">JCM 16495</strain>
    </source>
</reference>
<dbReference type="Pfam" id="PF26435">
    <property type="entry name" value="DUF8118"/>
    <property type="match status" value="1"/>
</dbReference>
<protein>
    <recommendedName>
        <fullName evidence="1">DUF8118 domain-containing protein</fullName>
    </recommendedName>
</protein>
<sequence length="60" mass="6908">MYDTENYEKSNREAAITGPIPEYDRYGRSTSVYYHRCSGCGVEALRRVDVQTHCRCGEGR</sequence>
<proteinExistence type="predicted"/>
<name>A0A6B0GRQ8_9EURY</name>
<keyword evidence="3" id="KW-1185">Reference proteome</keyword>
<comment type="caution">
    <text evidence="2">The sequence shown here is derived from an EMBL/GenBank/DDBJ whole genome shotgun (WGS) entry which is preliminary data.</text>
</comment>
<evidence type="ECO:0000259" key="1">
    <source>
        <dbReference type="Pfam" id="PF26435"/>
    </source>
</evidence>